<feature type="domain" description="Pre-mRNA-splicing factor Syf1/CRNKL1-like C-terminal HAT-repeats" evidence="2">
    <location>
        <begin position="1"/>
        <end position="133"/>
    </location>
</feature>
<dbReference type="AlphaFoldDB" id="A0AA41VWI9"/>
<dbReference type="GO" id="GO:0000349">
    <property type="term" value="P:generation of catalytic spliceosome for first transesterification step"/>
    <property type="evidence" value="ECO:0007669"/>
    <property type="project" value="TreeGrafter"/>
</dbReference>
<evidence type="ECO:0000256" key="1">
    <source>
        <dbReference type="ARBA" id="ARBA00022737"/>
    </source>
</evidence>
<organism evidence="3 4">
    <name type="scientific">Papaver nudicaule</name>
    <name type="common">Iceland poppy</name>
    <dbReference type="NCBI Taxonomy" id="74823"/>
    <lineage>
        <taxon>Eukaryota</taxon>
        <taxon>Viridiplantae</taxon>
        <taxon>Streptophyta</taxon>
        <taxon>Embryophyta</taxon>
        <taxon>Tracheophyta</taxon>
        <taxon>Spermatophyta</taxon>
        <taxon>Magnoliopsida</taxon>
        <taxon>Ranunculales</taxon>
        <taxon>Papaveraceae</taxon>
        <taxon>Papaveroideae</taxon>
        <taxon>Papaver</taxon>
    </lineage>
</organism>
<dbReference type="Proteomes" id="UP001177140">
    <property type="component" value="Unassembled WGS sequence"/>
</dbReference>
<evidence type="ECO:0000313" key="4">
    <source>
        <dbReference type="Proteomes" id="UP001177140"/>
    </source>
</evidence>
<accession>A0AA41VWI9</accession>
<name>A0AA41VWI9_PAPNU</name>
<dbReference type="InterPro" id="IPR055430">
    <property type="entry name" value="HAT_Syf1_CNRKL1_C"/>
</dbReference>
<reference evidence="3" key="1">
    <citation type="submission" date="2022-03" db="EMBL/GenBank/DDBJ databases">
        <title>A functionally conserved STORR gene fusion in Papaver species that diverged 16.8 million years ago.</title>
        <authorList>
            <person name="Catania T."/>
        </authorList>
    </citation>
    <scope>NUCLEOTIDE SEQUENCE</scope>
    <source>
        <strain evidence="3">S-191538</strain>
    </source>
</reference>
<dbReference type="Pfam" id="PF23231">
    <property type="entry name" value="HAT_Syf1_CNRKL1_C"/>
    <property type="match status" value="1"/>
</dbReference>
<dbReference type="PANTHER" id="PTHR11246:SF5">
    <property type="entry name" value="PRE-MRNA-SPLICING FACTOR SYF1"/>
    <property type="match status" value="1"/>
</dbReference>
<comment type="caution">
    <text evidence="3">The sequence shown here is derived from an EMBL/GenBank/DDBJ whole genome shotgun (WGS) entry which is preliminary data.</text>
</comment>
<dbReference type="InterPro" id="IPR045075">
    <property type="entry name" value="Syf1-like"/>
</dbReference>
<dbReference type="GO" id="GO:0071007">
    <property type="term" value="C:U2-type catalytic step 2 spliceosome"/>
    <property type="evidence" value="ECO:0007669"/>
    <property type="project" value="TreeGrafter"/>
</dbReference>
<dbReference type="InterPro" id="IPR011990">
    <property type="entry name" value="TPR-like_helical_dom_sf"/>
</dbReference>
<dbReference type="GO" id="GO:0000974">
    <property type="term" value="C:Prp19 complex"/>
    <property type="evidence" value="ECO:0007669"/>
    <property type="project" value="TreeGrafter"/>
</dbReference>
<dbReference type="SUPFAM" id="SSF48452">
    <property type="entry name" value="TPR-like"/>
    <property type="match status" value="1"/>
</dbReference>
<dbReference type="PANTHER" id="PTHR11246">
    <property type="entry name" value="PRE-MRNA SPLICING FACTOR"/>
    <property type="match status" value="1"/>
</dbReference>
<proteinExistence type="predicted"/>
<evidence type="ECO:0000259" key="2">
    <source>
        <dbReference type="Pfam" id="PF23231"/>
    </source>
</evidence>
<dbReference type="Gene3D" id="1.25.40.10">
    <property type="entry name" value="Tetratricopeptide repeat domain"/>
    <property type="match status" value="1"/>
</dbReference>
<protein>
    <recommendedName>
        <fullName evidence="2">Pre-mRNA-splicing factor Syf1/CRNKL1-like C-terminal HAT-repeats domain-containing protein</fullName>
    </recommendedName>
</protein>
<keyword evidence="1" id="KW-0677">Repeat</keyword>
<sequence length="264" mass="29876">MFKYPHVKDIWITYLSKFVERYGKDKLERTRELFEHALQMAPAKLEEDSGRVKRAMEIYEQAAKALPDKEKLQMYDIYITRATKFYGAPKTAIESDMPSEDVKTMCMKYADLEKSLGETDRTRAIYIFSSQYFADHCQTMISGEDGMILSCSMTRIILPNMDTLKGVGGSGDEMANLERQLAPAQDNSIKRLGFVNAGVEGVIRTDQDTIELPVGDDDDEISRKRENDGKLGRPIDRIKRQKKGAYGCTTKTVESLSPKSLIAV</sequence>
<dbReference type="GO" id="GO:0071014">
    <property type="term" value="C:post-mRNA release spliceosomal complex"/>
    <property type="evidence" value="ECO:0007669"/>
    <property type="project" value="TreeGrafter"/>
</dbReference>
<dbReference type="EMBL" id="JAJJMA010307720">
    <property type="protein sequence ID" value="MCL7048722.1"/>
    <property type="molecule type" value="Genomic_DNA"/>
</dbReference>
<gene>
    <name evidence="3" type="ORF">MKW94_000741</name>
</gene>
<evidence type="ECO:0000313" key="3">
    <source>
        <dbReference type="EMBL" id="MCL7048722.1"/>
    </source>
</evidence>
<keyword evidence="4" id="KW-1185">Reference proteome</keyword>